<keyword evidence="5" id="KW-0325">Glycoprotein</keyword>
<dbReference type="Gene3D" id="2.80.10.50">
    <property type="match status" value="1"/>
</dbReference>
<proteinExistence type="predicted"/>
<dbReference type="GO" id="GO:0005509">
    <property type="term" value="F:calcium ion binding"/>
    <property type="evidence" value="ECO:0007669"/>
    <property type="project" value="InterPro"/>
</dbReference>
<reference evidence="9" key="1">
    <citation type="submission" date="2021-05" db="EMBL/GenBank/DDBJ databases">
        <authorList>
            <person name="Arsene-Ploetze F."/>
        </authorList>
    </citation>
    <scope>NUCLEOTIDE SEQUENCE</scope>
    <source>
        <strain evidence="9">DSM 42138</strain>
    </source>
</reference>
<evidence type="ECO:0000313" key="10">
    <source>
        <dbReference type="Proteomes" id="UP001152519"/>
    </source>
</evidence>
<dbReference type="InterPro" id="IPR010126">
    <property type="entry name" value="Esterase_phb"/>
</dbReference>
<dbReference type="SUPFAM" id="SSF53474">
    <property type="entry name" value="alpha/beta-Hydrolases"/>
    <property type="match status" value="2"/>
</dbReference>
<evidence type="ECO:0000256" key="4">
    <source>
        <dbReference type="ARBA" id="ARBA00022801"/>
    </source>
</evidence>
<dbReference type="EC" id="3.1.1.72" evidence="9"/>
<dbReference type="Pfam" id="PF00652">
    <property type="entry name" value="Ricin_B_lectin"/>
    <property type="match status" value="1"/>
</dbReference>
<evidence type="ECO:0000313" key="9">
    <source>
        <dbReference type="EMBL" id="CAG6393669.1"/>
    </source>
</evidence>
<dbReference type="PANTHER" id="PTHR43037:SF3">
    <property type="entry name" value="FERULOYL ESTERASE B"/>
    <property type="match status" value="1"/>
</dbReference>
<evidence type="ECO:0000256" key="6">
    <source>
        <dbReference type="ARBA" id="ARBA00023277"/>
    </source>
</evidence>
<dbReference type="InterPro" id="IPR013783">
    <property type="entry name" value="Ig-like_fold"/>
</dbReference>
<name>A0A9W4E5H9_9ACTN</name>
<gene>
    <name evidence="9" type="ORF">SCOCK_210109</name>
</gene>
<dbReference type="Pfam" id="PF05345">
    <property type="entry name" value="He_PIG"/>
    <property type="match status" value="1"/>
</dbReference>
<dbReference type="InterPro" id="IPR050955">
    <property type="entry name" value="Plant_Biomass_Hydrol_Est"/>
</dbReference>
<dbReference type="Proteomes" id="UP001152519">
    <property type="component" value="Unassembled WGS sequence"/>
</dbReference>
<comment type="subcellular location">
    <subcellularLocation>
        <location evidence="1">Secreted</location>
    </subcellularLocation>
</comment>
<dbReference type="Gene3D" id="3.40.50.1820">
    <property type="entry name" value="alpha/beta hydrolase"/>
    <property type="match status" value="1"/>
</dbReference>
<keyword evidence="7" id="KW-0624">Polysaccharide degradation</keyword>
<dbReference type="GO" id="GO:0046555">
    <property type="term" value="F:acetylxylan esterase activity"/>
    <property type="evidence" value="ECO:0007669"/>
    <property type="project" value="UniProtKB-EC"/>
</dbReference>
<dbReference type="InterPro" id="IPR029058">
    <property type="entry name" value="AB_hydrolase_fold"/>
</dbReference>
<dbReference type="GO" id="GO:0005576">
    <property type="term" value="C:extracellular region"/>
    <property type="evidence" value="ECO:0007669"/>
    <property type="project" value="UniProtKB-SubCell"/>
</dbReference>
<dbReference type="PANTHER" id="PTHR43037">
    <property type="entry name" value="UNNAMED PRODUCT-RELATED"/>
    <property type="match status" value="1"/>
</dbReference>
<dbReference type="AlphaFoldDB" id="A0A9W4E5H9"/>
<dbReference type="SUPFAM" id="SSF49313">
    <property type="entry name" value="Cadherin-like"/>
    <property type="match status" value="1"/>
</dbReference>
<comment type="caution">
    <text evidence="9">The sequence shown here is derived from an EMBL/GenBank/DDBJ whole genome shotgun (WGS) entry which is preliminary data.</text>
</comment>
<dbReference type="InterPro" id="IPR015919">
    <property type="entry name" value="Cadherin-like_sf"/>
</dbReference>
<dbReference type="InterPro" id="IPR001375">
    <property type="entry name" value="Peptidase_S9_cat"/>
</dbReference>
<keyword evidence="3" id="KW-0732">Signal</keyword>
<dbReference type="Pfam" id="PF00326">
    <property type="entry name" value="Peptidase_S9"/>
    <property type="match status" value="1"/>
</dbReference>
<sequence>MLRSWYLKFRLLGVLLAVAAVIGVALPAAPRAAAASLTQVTNFGTNPTNLQMYVYVPNSVKPNPSILLALHGCQGSGPYLYSSTDFGSLADQDGFIVIYPSTNPGGSCWDVSSDQALKRNGGSDPVGLMSMITYTEQHYGGNPNAVYVTGESSGGMMTNVMLADYPDVFKAGAAFMGVPYHCFYTGTVRGWNGPCAGGQVSMTPQQWGDLVRNDADPGYTGPRPRVQLWHGTADTTLNYNNLGEETKQWTNVLGVSQTPSSSDTPVTNWNRNRYNSSAGSTQVETYSIVGAGHQLPIQGTQMAAYAIHFMGLDGSTTGGNTVAVTNPGDQTAASGTPIHALQVNATDSASGQTLTYSATGLPPGLSISASGLISGTPSSGGTFTAVVSATDTTGATGSTRFTWTVSGTITGTTGALHAVGAGKCLDDPNSTTTLGTQQQIYSCSGGANQTWTHNPSNELAVTVGGGSLCLDANAKGTTNGTKAIVWSCNGQANQQWNVNSNGTVTSVLSGLCLDVTGASTANGALVELWSCNGGSNQQWTLG</sequence>
<keyword evidence="2" id="KW-0964">Secreted</keyword>
<keyword evidence="10" id="KW-1185">Reference proteome</keyword>
<dbReference type="PROSITE" id="PS50231">
    <property type="entry name" value="RICIN_B_LECTIN"/>
    <property type="match status" value="1"/>
</dbReference>
<dbReference type="Gene3D" id="2.60.40.10">
    <property type="entry name" value="Immunoglobulins"/>
    <property type="match status" value="1"/>
</dbReference>
<evidence type="ECO:0000256" key="7">
    <source>
        <dbReference type="ARBA" id="ARBA00023326"/>
    </source>
</evidence>
<dbReference type="InterPro" id="IPR000772">
    <property type="entry name" value="Ricin_B_lectin"/>
</dbReference>
<protein>
    <submittedName>
        <fullName evidence="9">Acetylxylan esterase</fullName>
        <ecNumber evidence="9">3.1.1.72</ecNumber>
    </submittedName>
</protein>
<dbReference type="GO" id="GO:0016020">
    <property type="term" value="C:membrane"/>
    <property type="evidence" value="ECO:0007669"/>
    <property type="project" value="InterPro"/>
</dbReference>
<dbReference type="GO" id="GO:0006508">
    <property type="term" value="P:proteolysis"/>
    <property type="evidence" value="ECO:0007669"/>
    <property type="project" value="InterPro"/>
</dbReference>
<dbReference type="CDD" id="cd23418">
    <property type="entry name" value="beta-trefoil_Ricin_XLN-like"/>
    <property type="match status" value="1"/>
</dbReference>
<evidence type="ECO:0000256" key="3">
    <source>
        <dbReference type="ARBA" id="ARBA00022729"/>
    </source>
</evidence>
<dbReference type="InterPro" id="IPR035992">
    <property type="entry name" value="Ricin_B-like_lectins"/>
</dbReference>
<dbReference type="SMART" id="SM00458">
    <property type="entry name" value="RICIN"/>
    <property type="match status" value="1"/>
</dbReference>
<organism evidence="9 10">
    <name type="scientific">Actinacidiphila cocklensis</name>
    <dbReference type="NCBI Taxonomy" id="887465"/>
    <lineage>
        <taxon>Bacteria</taxon>
        <taxon>Bacillati</taxon>
        <taxon>Actinomycetota</taxon>
        <taxon>Actinomycetes</taxon>
        <taxon>Kitasatosporales</taxon>
        <taxon>Streptomycetaceae</taxon>
        <taxon>Actinacidiphila</taxon>
    </lineage>
</organism>
<dbReference type="GO" id="GO:0008236">
    <property type="term" value="F:serine-type peptidase activity"/>
    <property type="evidence" value="ECO:0007669"/>
    <property type="project" value="InterPro"/>
</dbReference>
<dbReference type="SUPFAM" id="SSF50370">
    <property type="entry name" value="Ricin B-like lectins"/>
    <property type="match status" value="1"/>
</dbReference>
<dbReference type="GO" id="GO:0000272">
    <property type="term" value="P:polysaccharide catabolic process"/>
    <property type="evidence" value="ECO:0007669"/>
    <property type="project" value="UniProtKB-KW"/>
</dbReference>
<evidence type="ECO:0000256" key="1">
    <source>
        <dbReference type="ARBA" id="ARBA00004613"/>
    </source>
</evidence>
<evidence type="ECO:0000259" key="8">
    <source>
        <dbReference type="SMART" id="SM00458"/>
    </source>
</evidence>
<dbReference type="NCBIfam" id="TIGR01840">
    <property type="entry name" value="esterase_phb"/>
    <property type="match status" value="1"/>
</dbReference>
<evidence type="ECO:0000256" key="2">
    <source>
        <dbReference type="ARBA" id="ARBA00022525"/>
    </source>
</evidence>
<dbReference type="RefSeq" id="WP_251489521.1">
    <property type="nucleotide sequence ID" value="NZ_CAJSLV010000050.1"/>
</dbReference>
<keyword evidence="4 9" id="KW-0378">Hydrolase</keyword>
<feature type="domain" description="Ricin B lectin" evidence="8">
    <location>
        <begin position="413"/>
        <end position="542"/>
    </location>
</feature>
<keyword evidence="6" id="KW-0119">Carbohydrate metabolism</keyword>
<dbReference type="EMBL" id="CAJSLV010000050">
    <property type="protein sequence ID" value="CAG6393669.1"/>
    <property type="molecule type" value="Genomic_DNA"/>
</dbReference>
<evidence type="ECO:0000256" key="5">
    <source>
        <dbReference type="ARBA" id="ARBA00023180"/>
    </source>
</evidence>
<accession>A0A9W4E5H9</accession>